<keyword evidence="1" id="KW-1133">Transmembrane helix</keyword>
<reference evidence="2" key="1">
    <citation type="submission" date="2013-08" db="EMBL/GenBank/DDBJ databases">
        <title>Gene expansion shapes genome architecture in the human pathogen Lichtheimia corymbifera: an evolutionary genomics analysis in the ancient terrestrial Mucorales (Mucoromycotina).</title>
        <authorList>
            <person name="Schwartze V.U."/>
            <person name="Winter S."/>
            <person name="Shelest E."/>
            <person name="Marcet-Houben M."/>
            <person name="Horn F."/>
            <person name="Wehner S."/>
            <person name="Hoffmann K."/>
            <person name="Riege K."/>
            <person name="Sammeth M."/>
            <person name="Nowrousian M."/>
            <person name="Valiante V."/>
            <person name="Linde J."/>
            <person name="Jacobsen I.D."/>
            <person name="Marz M."/>
            <person name="Brakhage A.A."/>
            <person name="Gabaldon T."/>
            <person name="Bocker S."/>
            <person name="Voigt K."/>
        </authorList>
    </citation>
    <scope>NUCLEOTIDE SEQUENCE [LARGE SCALE GENOMIC DNA]</scope>
    <source>
        <strain evidence="2">FSU 9682</strain>
    </source>
</reference>
<evidence type="ECO:0000256" key="1">
    <source>
        <dbReference type="SAM" id="Phobius"/>
    </source>
</evidence>
<accession>A0A068SA04</accession>
<sequence>MHEQSITRPVRHTSLVEVPPTIHHSQQAFHHPLWSQKKYPRLLSQVDERFIVVVTVIVIYYSDFFIKMLSRCIGKVGLGDIFYSSLHWSDMAAFLFLIFGTPIILEVHQVVSDDDSFRRRTIPLHGCISCAIR</sequence>
<proteinExistence type="predicted"/>
<dbReference type="AlphaFoldDB" id="A0A068SA04"/>
<gene>
    <name evidence="2" type="ORF">LCOR_08955.1</name>
</gene>
<keyword evidence="1" id="KW-0812">Transmembrane</keyword>
<dbReference type="EMBL" id="CBTN010000052">
    <property type="protein sequence ID" value="CDH58076.1"/>
    <property type="molecule type" value="Genomic_DNA"/>
</dbReference>
<organism evidence="2 3">
    <name type="scientific">Lichtheimia corymbifera JMRC:FSU:9682</name>
    <dbReference type="NCBI Taxonomy" id="1263082"/>
    <lineage>
        <taxon>Eukaryota</taxon>
        <taxon>Fungi</taxon>
        <taxon>Fungi incertae sedis</taxon>
        <taxon>Mucoromycota</taxon>
        <taxon>Mucoromycotina</taxon>
        <taxon>Mucoromycetes</taxon>
        <taxon>Mucorales</taxon>
        <taxon>Lichtheimiaceae</taxon>
        <taxon>Lichtheimia</taxon>
    </lineage>
</organism>
<keyword evidence="3" id="KW-1185">Reference proteome</keyword>
<keyword evidence="1" id="KW-0472">Membrane</keyword>
<dbReference type="Proteomes" id="UP000027586">
    <property type="component" value="Unassembled WGS sequence"/>
</dbReference>
<feature type="transmembrane region" description="Helical" evidence="1">
    <location>
        <begin position="81"/>
        <end position="105"/>
    </location>
</feature>
<evidence type="ECO:0000313" key="3">
    <source>
        <dbReference type="Proteomes" id="UP000027586"/>
    </source>
</evidence>
<evidence type="ECO:0000313" key="2">
    <source>
        <dbReference type="EMBL" id="CDH58076.1"/>
    </source>
</evidence>
<name>A0A068SA04_9FUNG</name>
<comment type="caution">
    <text evidence="2">The sequence shown here is derived from an EMBL/GenBank/DDBJ whole genome shotgun (WGS) entry which is preliminary data.</text>
</comment>
<protein>
    <submittedName>
        <fullName evidence="2">Uncharacterized protein</fullName>
    </submittedName>
</protein>
<feature type="transmembrane region" description="Helical" evidence="1">
    <location>
        <begin position="50"/>
        <end position="69"/>
    </location>
</feature>
<dbReference type="VEuPathDB" id="FungiDB:LCOR_08955.1"/>